<dbReference type="Gene3D" id="3.80.10.10">
    <property type="entry name" value="Ribonuclease Inhibitor"/>
    <property type="match status" value="2"/>
</dbReference>
<keyword evidence="2" id="KW-1185">Reference proteome</keyword>
<evidence type="ECO:0000313" key="2">
    <source>
        <dbReference type="Proteomes" id="UP001470230"/>
    </source>
</evidence>
<dbReference type="EMBL" id="JAPFFF010000001">
    <property type="protein sequence ID" value="KAK8897900.1"/>
    <property type="molecule type" value="Genomic_DNA"/>
</dbReference>
<gene>
    <name evidence="1" type="ORF">M9Y10_000130</name>
</gene>
<dbReference type="InterPro" id="IPR053139">
    <property type="entry name" value="Surface_bspA-like"/>
</dbReference>
<protein>
    <recommendedName>
        <fullName evidence="3">Surface antigen BspA-like</fullName>
    </recommendedName>
</protein>
<organism evidence="1 2">
    <name type="scientific">Tritrichomonas musculus</name>
    <dbReference type="NCBI Taxonomy" id="1915356"/>
    <lineage>
        <taxon>Eukaryota</taxon>
        <taxon>Metamonada</taxon>
        <taxon>Parabasalia</taxon>
        <taxon>Tritrichomonadida</taxon>
        <taxon>Tritrichomonadidae</taxon>
        <taxon>Tritrichomonas</taxon>
    </lineage>
</organism>
<dbReference type="Proteomes" id="UP001470230">
    <property type="component" value="Unassembled WGS sequence"/>
</dbReference>
<evidence type="ECO:0008006" key="3">
    <source>
        <dbReference type="Google" id="ProtNLM"/>
    </source>
</evidence>
<dbReference type="PANTHER" id="PTHR45661:SF3">
    <property type="entry name" value="IG-LIKE DOMAIN-CONTAINING PROTEIN"/>
    <property type="match status" value="1"/>
</dbReference>
<sequence length="236" mass="27195">MFNVTYVGKYAFYRCGFTGSLTVNYPCIDDFAFYECSGFNGYLTFNTPSNIISDSRYVINRIGNYSFYGCTGLKGSLDIPYQVEIIGNYAFYNCRGLNGTIKYYEEDYFNRCNLHYISDYAFCNCINLVGDLELWSSIYSIGSYSFANCSSLQSLTIQNGYNLHIGEHAFDNSNFTYLDYQYAYVDPIGLNANISIHVQRNYRSPSFCTYNIFYEDSDNSGFQEIQDSERVSCKQY</sequence>
<dbReference type="InterPro" id="IPR026906">
    <property type="entry name" value="LRR_5"/>
</dbReference>
<dbReference type="SUPFAM" id="SSF52058">
    <property type="entry name" value="L domain-like"/>
    <property type="match status" value="1"/>
</dbReference>
<reference evidence="1 2" key="1">
    <citation type="submission" date="2024-04" db="EMBL/GenBank/DDBJ databases">
        <title>Tritrichomonas musculus Genome.</title>
        <authorList>
            <person name="Alves-Ferreira E."/>
            <person name="Grigg M."/>
            <person name="Lorenzi H."/>
            <person name="Galac M."/>
        </authorList>
    </citation>
    <scope>NUCLEOTIDE SEQUENCE [LARGE SCALE GENOMIC DNA]</scope>
    <source>
        <strain evidence="1 2">EAF2021</strain>
    </source>
</reference>
<proteinExistence type="predicted"/>
<accession>A0ABR2L3E4</accession>
<dbReference type="InterPro" id="IPR032675">
    <property type="entry name" value="LRR_dom_sf"/>
</dbReference>
<dbReference type="Pfam" id="PF13306">
    <property type="entry name" value="LRR_5"/>
    <property type="match status" value="2"/>
</dbReference>
<comment type="caution">
    <text evidence="1">The sequence shown here is derived from an EMBL/GenBank/DDBJ whole genome shotgun (WGS) entry which is preliminary data.</text>
</comment>
<evidence type="ECO:0000313" key="1">
    <source>
        <dbReference type="EMBL" id="KAK8897900.1"/>
    </source>
</evidence>
<dbReference type="PANTHER" id="PTHR45661">
    <property type="entry name" value="SURFACE ANTIGEN"/>
    <property type="match status" value="1"/>
</dbReference>
<name>A0ABR2L3E4_9EUKA</name>